<reference evidence="2" key="1">
    <citation type="journal article" date="2014" name="Int. J. Syst. Evol. Microbiol.">
        <title>Complete genome sequence of Corynebacterium casei LMG S-19264T (=DSM 44701T), isolated from a smear-ripened cheese.</title>
        <authorList>
            <consortium name="US DOE Joint Genome Institute (JGI-PGF)"/>
            <person name="Walter F."/>
            <person name="Albersmeier A."/>
            <person name="Kalinowski J."/>
            <person name="Ruckert C."/>
        </authorList>
    </citation>
    <scope>NUCLEOTIDE SEQUENCE</scope>
    <source>
        <strain evidence="2">CGMCC 4.7403</strain>
    </source>
</reference>
<evidence type="ECO:0000259" key="1">
    <source>
        <dbReference type="Pfam" id="PF05685"/>
    </source>
</evidence>
<dbReference type="Pfam" id="PF05685">
    <property type="entry name" value="Uma2"/>
    <property type="match status" value="1"/>
</dbReference>
<dbReference type="PANTHER" id="PTHR35400">
    <property type="entry name" value="SLR1083 PROTEIN"/>
    <property type="match status" value="1"/>
</dbReference>
<dbReference type="AlphaFoldDB" id="A0A918ZEU0"/>
<gene>
    <name evidence="2" type="ORF">GCM10017771_66360</name>
</gene>
<reference evidence="2" key="2">
    <citation type="submission" date="2020-09" db="EMBL/GenBank/DDBJ databases">
        <authorList>
            <person name="Sun Q."/>
            <person name="Zhou Y."/>
        </authorList>
    </citation>
    <scope>NUCLEOTIDE SEQUENCE</scope>
    <source>
        <strain evidence="2">CGMCC 4.7403</strain>
    </source>
</reference>
<evidence type="ECO:0000313" key="2">
    <source>
        <dbReference type="EMBL" id="GHE45801.1"/>
    </source>
</evidence>
<evidence type="ECO:0000313" key="3">
    <source>
        <dbReference type="Proteomes" id="UP000603227"/>
    </source>
</evidence>
<dbReference type="InterPro" id="IPR011335">
    <property type="entry name" value="Restrct_endonuc-II-like"/>
</dbReference>
<comment type="caution">
    <text evidence="2">The sequence shown here is derived from an EMBL/GenBank/DDBJ whole genome shotgun (WGS) entry which is preliminary data.</text>
</comment>
<dbReference type="EMBL" id="BNAT01000029">
    <property type="protein sequence ID" value="GHE45801.1"/>
    <property type="molecule type" value="Genomic_DNA"/>
</dbReference>
<dbReference type="CDD" id="cd06260">
    <property type="entry name" value="DUF820-like"/>
    <property type="match status" value="1"/>
</dbReference>
<accession>A0A918ZEU0</accession>
<protein>
    <recommendedName>
        <fullName evidence="1">Putative restriction endonuclease domain-containing protein</fullName>
    </recommendedName>
</protein>
<dbReference type="InterPro" id="IPR012296">
    <property type="entry name" value="Nuclease_put_TT1808"/>
</dbReference>
<organism evidence="2 3">
    <name type="scientific">Streptomyces capitiformicae</name>
    <dbReference type="NCBI Taxonomy" id="2014920"/>
    <lineage>
        <taxon>Bacteria</taxon>
        <taxon>Bacillati</taxon>
        <taxon>Actinomycetota</taxon>
        <taxon>Actinomycetes</taxon>
        <taxon>Kitasatosporales</taxon>
        <taxon>Streptomycetaceae</taxon>
        <taxon>Streptomyces</taxon>
    </lineage>
</organism>
<feature type="domain" description="Putative restriction endonuclease" evidence="1">
    <location>
        <begin position="42"/>
        <end position="217"/>
    </location>
</feature>
<dbReference type="PANTHER" id="PTHR35400:SF3">
    <property type="entry name" value="SLL1072 PROTEIN"/>
    <property type="match status" value="1"/>
</dbReference>
<dbReference type="SUPFAM" id="SSF52980">
    <property type="entry name" value="Restriction endonuclease-like"/>
    <property type="match status" value="1"/>
</dbReference>
<name>A0A918ZEU0_9ACTN</name>
<dbReference type="Proteomes" id="UP000603227">
    <property type="component" value="Unassembled WGS sequence"/>
</dbReference>
<dbReference type="InterPro" id="IPR008538">
    <property type="entry name" value="Uma2"/>
</dbReference>
<keyword evidence="3" id="KW-1185">Reference proteome</keyword>
<dbReference type="Gene3D" id="3.90.1570.10">
    <property type="entry name" value="tt1808, chain A"/>
    <property type="match status" value="1"/>
</dbReference>
<proteinExistence type="predicted"/>
<sequence length="225" mass="25111">MNVWGARLMIDGSSPSWCLPAKGGTMTVMAERALQTPQMSVEEFERIAAFAAKETDDAVRLEFINGRIGVKKVADGDHNTIVTWLNKRCVRARPGLDLYQGQGLRAEKYREGRARPDAVLVPEEHFAGHGEWADPSGVLLVLEVTSYDSDTDRRDRQEKPVAYGAAGIPFYLLIDRAACIVKLYSDPDPEVGYREFRKVPFGDALLLPEPLGIELDTEKLKQYVD</sequence>